<evidence type="ECO:0000256" key="1">
    <source>
        <dbReference type="ARBA" id="ARBA00002180"/>
    </source>
</evidence>
<keyword evidence="11" id="KW-0067">ATP-binding</keyword>
<dbReference type="GO" id="GO:0008233">
    <property type="term" value="F:peptidase activity"/>
    <property type="evidence" value="ECO:0007669"/>
    <property type="project" value="UniProtKB-KW"/>
</dbReference>
<evidence type="ECO:0000256" key="3">
    <source>
        <dbReference type="ARBA" id="ARBA00022612"/>
    </source>
</evidence>
<evidence type="ECO:0000256" key="16">
    <source>
        <dbReference type="ARBA" id="ARBA00022932"/>
    </source>
</evidence>
<keyword evidence="16" id="KW-0808">Transferase</keyword>
<dbReference type="Gene3D" id="3.30.420.10">
    <property type="entry name" value="Ribonuclease H-like superfamily/Ribonuclease H"/>
    <property type="match status" value="1"/>
</dbReference>
<dbReference type="SUPFAM" id="SSF53098">
    <property type="entry name" value="Ribonuclease H-like"/>
    <property type="match status" value="1"/>
</dbReference>
<evidence type="ECO:0000256" key="13">
    <source>
        <dbReference type="ARBA" id="ARBA00022884"/>
    </source>
</evidence>
<evidence type="ECO:0000256" key="7">
    <source>
        <dbReference type="ARBA" id="ARBA00022723"/>
    </source>
</evidence>
<evidence type="ECO:0000256" key="4">
    <source>
        <dbReference type="ARBA" id="ARBA00022670"/>
    </source>
</evidence>
<keyword evidence="9" id="KW-0255">Endonuclease</keyword>
<evidence type="ECO:0000256" key="12">
    <source>
        <dbReference type="ARBA" id="ARBA00022842"/>
    </source>
</evidence>
<keyword evidence="5" id="KW-0548">Nucleotidyltransferase</keyword>
<dbReference type="GO" id="GO:0004519">
    <property type="term" value="F:endonuclease activity"/>
    <property type="evidence" value="ECO:0007669"/>
    <property type="project" value="UniProtKB-KW"/>
</dbReference>
<dbReference type="Pfam" id="PF25597">
    <property type="entry name" value="SH3_retrovirus"/>
    <property type="match status" value="1"/>
</dbReference>
<organism evidence="23 24">
    <name type="scientific">Microbotryum saponariae</name>
    <dbReference type="NCBI Taxonomy" id="289078"/>
    <lineage>
        <taxon>Eukaryota</taxon>
        <taxon>Fungi</taxon>
        <taxon>Dikarya</taxon>
        <taxon>Basidiomycota</taxon>
        <taxon>Pucciniomycotina</taxon>
        <taxon>Microbotryomycetes</taxon>
        <taxon>Microbotryales</taxon>
        <taxon>Microbotryaceae</taxon>
        <taxon>Microbotryum</taxon>
    </lineage>
</organism>
<evidence type="ECO:0000256" key="5">
    <source>
        <dbReference type="ARBA" id="ARBA00022695"/>
    </source>
</evidence>
<evidence type="ECO:0000256" key="15">
    <source>
        <dbReference type="ARBA" id="ARBA00022918"/>
    </source>
</evidence>
<evidence type="ECO:0000256" key="8">
    <source>
        <dbReference type="ARBA" id="ARBA00022741"/>
    </source>
</evidence>
<dbReference type="GO" id="GO:0003723">
    <property type="term" value="F:RNA binding"/>
    <property type="evidence" value="ECO:0007669"/>
    <property type="project" value="UniProtKB-KW"/>
</dbReference>
<gene>
    <name evidence="23" type="ORF">BZ3500_MVSOF-1268-A1-R1_CHR1-2G01498</name>
</gene>
<evidence type="ECO:0000256" key="9">
    <source>
        <dbReference type="ARBA" id="ARBA00022759"/>
    </source>
</evidence>
<dbReference type="InterPro" id="IPR036397">
    <property type="entry name" value="RNaseH_sf"/>
</dbReference>
<keyword evidence="13" id="KW-0694">RNA-binding</keyword>
<evidence type="ECO:0000256" key="17">
    <source>
        <dbReference type="ARBA" id="ARBA00023113"/>
    </source>
</evidence>
<dbReference type="InterPro" id="IPR012337">
    <property type="entry name" value="RNaseH-like_sf"/>
</dbReference>
<dbReference type="Proteomes" id="UP000249723">
    <property type="component" value="Unassembled WGS sequence"/>
</dbReference>
<name>A0A2X0L6Z6_9BASI</name>
<feature type="region of interest" description="Disordered" evidence="21">
    <location>
        <begin position="34"/>
        <end position="69"/>
    </location>
</feature>
<evidence type="ECO:0000313" key="24">
    <source>
        <dbReference type="Proteomes" id="UP000249723"/>
    </source>
</evidence>
<keyword evidence="7" id="KW-0479">Metal-binding</keyword>
<dbReference type="PANTHER" id="PTHR42648:SF11">
    <property type="entry name" value="TRANSPOSON TY4-P GAG-POL POLYPROTEIN"/>
    <property type="match status" value="1"/>
</dbReference>
<dbReference type="GO" id="GO:0032196">
    <property type="term" value="P:transposition"/>
    <property type="evidence" value="ECO:0007669"/>
    <property type="project" value="UniProtKB-KW"/>
</dbReference>
<evidence type="ECO:0000256" key="14">
    <source>
        <dbReference type="ARBA" id="ARBA00022908"/>
    </source>
</evidence>
<evidence type="ECO:0000313" key="23">
    <source>
        <dbReference type="EMBL" id="SCZ91573.1"/>
    </source>
</evidence>
<keyword evidence="8" id="KW-0547">Nucleotide-binding</keyword>
<keyword evidence="4" id="KW-0645">Protease</keyword>
<keyword evidence="2" id="KW-0815">Transposition</keyword>
<dbReference type="Pfam" id="PF22936">
    <property type="entry name" value="Pol_BBD"/>
    <property type="match status" value="1"/>
</dbReference>
<dbReference type="STRING" id="289078.A0A2X0L6Z6"/>
<accession>A0A2X0L6Z6</accession>
<dbReference type="InterPro" id="IPR039537">
    <property type="entry name" value="Retrotran_Ty1/copia-like"/>
</dbReference>
<evidence type="ECO:0000256" key="6">
    <source>
        <dbReference type="ARBA" id="ARBA00022722"/>
    </source>
</evidence>
<evidence type="ECO:0000256" key="19">
    <source>
        <dbReference type="ARBA" id="ARBA00048173"/>
    </source>
</evidence>
<comment type="catalytic activity">
    <reaction evidence="20">
        <text>DNA(n) + a 2'-deoxyribonucleoside 5'-triphosphate = DNA(n+1) + diphosphate</text>
        <dbReference type="Rhea" id="RHEA:22508"/>
        <dbReference type="Rhea" id="RHEA-COMP:17339"/>
        <dbReference type="Rhea" id="RHEA-COMP:17340"/>
        <dbReference type="ChEBI" id="CHEBI:33019"/>
        <dbReference type="ChEBI" id="CHEBI:61560"/>
        <dbReference type="ChEBI" id="CHEBI:173112"/>
        <dbReference type="EC" id="2.7.7.7"/>
    </reaction>
</comment>
<evidence type="ECO:0000259" key="22">
    <source>
        <dbReference type="PROSITE" id="PS50994"/>
    </source>
</evidence>
<dbReference type="GO" id="GO:0006310">
    <property type="term" value="P:DNA recombination"/>
    <property type="evidence" value="ECO:0007669"/>
    <property type="project" value="UniProtKB-KW"/>
</dbReference>
<keyword evidence="15" id="KW-0695">RNA-directed DNA polymerase</keyword>
<evidence type="ECO:0000256" key="11">
    <source>
        <dbReference type="ARBA" id="ARBA00022840"/>
    </source>
</evidence>
<comment type="function">
    <text evidence="1">The aspartyl protease (PR) mediates the proteolytic cleavages of the Gag and Gag-Pol polyproteins after assembly of the VLP.</text>
</comment>
<dbReference type="GO" id="GO:0005524">
    <property type="term" value="F:ATP binding"/>
    <property type="evidence" value="ECO:0007669"/>
    <property type="project" value="UniProtKB-KW"/>
</dbReference>
<keyword evidence="10" id="KW-0378">Hydrolase</keyword>
<keyword evidence="3" id="KW-1188">Viral release from host cell</keyword>
<keyword evidence="14" id="KW-0229">DNA integration</keyword>
<dbReference type="EMBL" id="FMWP01000015">
    <property type="protein sequence ID" value="SCZ91573.1"/>
    <property type="molecule type" value="Genomic_DNA"/>
</dbReference>
<dbReference type="GO" id="GO:0015074">
    <property type="term" value="P:DNA integration"/>
    <property type="evidence" value="ECO:0007669"/>
    <property type="project" value="UniProtKB-KW"/>
</dbReference>
<comment type="catalytic activity">
    <reaction evidence="19">
        <text>DNA(n) + a 2'-deoxyribonucleoside 5'-triphosphate = DNA(n+1) + diphosphate</text>
        <dbReference type="Rhea" id="RHEA:22508"/>
        <dbReference type="Rhea" id="RHEA-COMP:17339"/>
        <dbReference type="Rhea" id="RHEA-COMP:17340"/>
        <dbReference type="ChEBI" id="CHEBI:33019"/>
        <dbReference type="ChEBI" id="CHEBI:61560"/>
        <dbReference type="ChEBI" id="CHEBI:173112"/>
        <dbReference type="EC" id="2.7.7.49"/>
    </reaction>
</comment>
<proteinExistence type="predicted"/>
<dbReference type="OrthoDB" id="413361at2759"/>
<dbReference type="GO" id="GO:0005634">
    <property type="term" value="C:nucleus"/>
    <property type="evidence" value="ECO:0007669"/>
    <property type="project" value="UniProtKB-ARBA"/>
</dbReference>
<dbReference type="PANTHER" id="PTHR42648">
    <property type="entry name" value="TRANSPOSASE, PUTATIVE-RELATED"/>
    <property type="match status" value="1"/>
</dbReference>
<evidence type="ECO:0000256" key="21">
    <source>
        <dbReference type="SAM" id="MobiDB-lite"/>
    </source>
</evidence>
<keyword evidence="17" id="KW-0917">Virion maturation</keyword>
<reference evidence="24" key="1">
    <citation type="submission" date="2016-10" db="EMBL/GenBank/DDBJ databases">
        <authorList>
            <person name="Jeantristanb JTB J.-T."/>
            <person name="Ricardo R."/>
        </authorList>
    </citation>
    <scope>NUCLEOTIDE SEQUENCE [LARGE SCALE GENOMIC DNA]</scope>
</reference>
<evidence type="ECO:0000256" key="18">
    <source>
        <dbReference type="ARBA" id="ARBA00023172"/>
    </source>
</evidence>
<dbReference type="InterPro" id="IPR057670">
    <property type="entry name" value="SH3_retrovirus"/>
</dbReference>
<dbReference type="GO" id="GO:0003964">
    <property type="term" value="F:RNA-directed DNA polymerase activity"/>
    <property type="evidence" value="ECO:0007669"/>
    <property type="project" value="UniProtKB-KW"/>
</dbReference>
<keyword evidence="18" id="KW-0233">DNA recombination</keyword>
<evidence type="ECO:0000256" key="20">
    <source>
        <dbReference type="ARBA" id="ARBA00049244"/>
    </source>
</evidence>
<dbReference type="Pfam" id="PF00665">
    <property type="entry name" value="rve"/>
    <property type="match status" value="1"/>
</dbReference>
<evidence type="ECO:0000256" key="2">
    <source>
        <dbReference type="ARBA" id="ARBA00022578"/>
    </source>
</evidence>
<feature type="domain" description="Integrase catalytic" evidence="22">
    <location>
        <begin position="268"/>
        <end position="434"/>
    </location>
</feature>
<keyword evidence="24" id="KW-1185">Reference proteome</keyword>
<keyword evidence="6" id="KW-0540">Nuclease</keyword>
<keyword evidence="12" id="KW-0460">Magnesium</keyword>
<dbReference type="GO" id="GO:0046872">
    <property type="term" value="F:metal ion binding"/>
    <property type="evidence" value="ECO:0007669"/>
    <property type="project" value="UniProtKB-KW"/>
</dbReference>
<keyword evidence="16" id="KW-0239">DNA-directed DNA polymerase</keyword>
<dbReference type="GO" id="GO:0003887">
    <property type="term" value="F:DNA-directed DNA polymerase activity"/>
    <property type="evidence" value="ECO:0007669"/>
    <property type="project" value="UniProtKB-KW"/>
</dbReference>
<evidence type="ECO:0000256" key="10">
    <source>
        <dbReference type="ARBA" id="ARBA00022801"/>
    </source>
</evidence>
<dbReference type="InterPro" id="IPR054722">
    <property type="entry name" value="PolX-like_BBD"/>
</dbReference>
<sequence>MEVLQSLHMQADQTPAPKPVAMVASPIATADKSTAPPFSPCHHWNRKCPDNKAGSKGKKTKAPSTPSASLVTAPDISTLVDGPVRGYLTAAMFTLAKPSIILHSGATHHIINDRACFTAFRKCKPAPLEGITGEVVNSIEGVGSAIVRSFDGSIAQLNDTLLVPTAPVSLFSASRADIGGYDIHLTWAKATVSIADMVCHTGELKSGLYHMQASLVDVATLVHQAGLISTETVSRVNMGVDSNEDLKCDTCQAVKITHHPFPAVTSNCSAQPLERVHMDLLAFDGAVSLGGARYALVIVDVHSRYLWVIPMSHKSDTFVAFKSWLAKVERSTLRKVLAVRSDNGGEFMSNEFSRFLEEQGITRQLSIPDTPQQNGVAERANHLITEGVRSMLHQSGLPHALWAEALAMYVYVKNRSPHSTNSGTTPHTHWYTWKATTTKPRSKLDPQGIPLVFIGYDLESKGYRLLDLNTRQVFKSRSVTFFEDDFPARATGIRASPLPAAGLSLFPPSKLTHLLPCVSTPLAPPGSHPQAHVRAIRWLGTEPSHPCAQCLLPLHSHSATRLLRWLPILRRLASIPRSRTVLSPSPRIL</sequence>
<dbReference type="PROSITE" id="PS50994">
    <property type="entry name" value="INTEGRASE"/>
    <property type="match status" value="1"/>
</dbReference>
<protein>
    <submittedName>
        <fullName evidence="23">BZ3500_MvSof-1268-A1-R1_Chr1-2g01498 protein</fullName>
    </submittedName>
</protein>
<dbReference type="GO" id="GO:0006508">
    <property type="term" value="P:proteolysis"/>
    <property type="evidence" value="ECO:0007669"/>
    <property type="project" value="UniProtKB-KW"/>
</dbReference>
<dbReference type="InterPro" id="IPR001584">
    <property type="entry name" value="Integrase_cat-core"/>
</dbReference>
<dbReference type="AlphaFoldDB" id="A0A2X0L6Z6"/>